<dbReference type="AlphaFoldDB" id="A0A068VAK6"/>
<dbReference type="STRING" id="49390.A0A068VAK6"/>
<dbReference type="InterPro" id="IPR050481">
    <property type="entry name" value="UDP-glycosyltransf_plant"/>
</dbReference>
<protein>
    <submittedName>
        <fullName evidence="1">Uncharacterized protein</fullName>
    </submittedName>
</protein>
<dbReference type="InParanoid" id="A0A068VAK6"/>
<accession>A0A068VAK6</accession>
<sequence>MDMQCIAMIDVANEFETLVDDNNQDVTRYKDLENEVSVSTHINPVLGKQFPTSVFDKEGASLKLTRILINTFLDLESYAMKFLESNEKILAVYPVGPLINFNDMGDANETFKSANKELNQRSSLPNHSIIFLCFGNLGYFCGYQVKEIAHAIEHTGCRFLWSS</sequence>
<reference evidence="2" key="1">
    <citation type="journal article" date="2014" name="Science">
        <title>The coffee genome provides insight into the convergent evolution of caffeine biosynthesis.</title>
        <authorList>
            <person name="Denoeud F."/>
            <person name="Carretero-Paulet L."/>
            <person name="Dereeper A."/>
            <person name="Droc G."/>
            <person name="Guyot R."/>
            <person name="Pietrella M."/>
            <person name="Zheng C."/>
            <person name="Alberti A."/>
            <person name="Anthony F."/>
            <person name="Aprea G."/>
            <person name="Aury J.M."/>
            <person name="Bento P."/>
            <person name="Bernard M."/>
            <person name="Bocs S."/>
            <person name="Campa C."/>
            <person name="Cenci A."/>
            <person name="Combes M.C."/>
            <person name="Crouzillat D."/>
            <person name="Da Silva C."/>
            <person name="Daddiego L."/>
            <person name="De Bellis F."/>
            <person name="Dussert S."/>
            <person name="Garsmeur O."/>
            <person name="Gayraud T."/>
            <person name="Guignon V."/>
            <person name="Jahn K."/>
            <person name="Jamilloux V."/>
            <person name="Joet T."/>
            <person name="Labadie K."/>
            <person name="Lan T."/>
            <person name="Leclercq J."/>
            <person name="Lepelley M."/>
            <person name="Leroy T."/>
            <person name="Li L.T."/>
            <person name="Librado P."/>
            <person name="Lopez L."/>
            <person name="Munoz A."/>
            <person name="Noel B."/>
            <person name="Pallavicini A."/>
            <person name="Perrotta G."/>
            <person name="Poncet V."/>
            <person name="Pot D."/>
            <person name="Priyono X."/>
            <person name="Rigoreau M."/>
            <person name="Rouard M."/>
            <person name="Rozas J."/>
            <person name="Tranchant-Dubreuil C."/>
            <person name="VanBuren R."/>
            <person name="Zhang Q."/>
            <person name="Andrade A.C."/>
            <person name="Argout X."/>
            <person name="Bertrand B."/>
            <person name="de Kochko A."/>
            <person name="Graziosi G."/>
            <person name="Henry R.J."/>
            <person name="Jayarama X."/>
            <person name="Ming R."/>
            <person name="Nagai C."/>
            <person name="Rounsley S."/>
            <person name="Sankoff D."/>
            <person name="Giuliano G."/>
            <person name="Albert V.A."/>
            <person name="Wincker P."/>
            <person name="Lashermes P."/>
        </authorList>
    </citation>
    <scope>NUCLEOTIDE SEQUENCE [LARGE SCALE GENOMIC DNA]</scope>
    <source>
        <strain evidence="2">cv. DH200-94</strain>
    </source>
</reference>
<dbReference type="PANTHER" id="PTHR48048">
    <property type="entry name" value="GLYCOSYLTRANSFERASE"/>
    <property type="match status" value="1"/>
</dbReference>
<gene>
    <name evidence="1" type="ORF">GSCOC_T00010106001</name>
</gene>
<dbReference type="PhylomeDB" id="A0A068VAK6"/>
<evidence type="ECO:0000313" key="2">
    <source>
        <dbReference type="Proteomes" id="UP000295252"/>
    </source>
</evidence>
<dbReference type="Gene3D" id="3.40.50.2000">
    <property type="entry name" value="Glycogen Phosphorylase B"/>
    <property type="match status" value="2"/>
</dbReference>
<evidence type="ECO:0000313" key="1">
    <source>
        <dbReference type="EMBL" id="CDP17875.1"/>
    </source>
</evidence>
<dbReference type="Gramene" id="CDP17875">
    <property type="protein sequence ID" value="CDP17875"/>
    <property type="gene ID" value="GSCOC_T00010106001"/>
</dbReference>
<organism evidence="1 2">
    <name type="scientific">Coffea canephora</name>
    <name type="common">Robusta coffee</name>
    <dbReference type="NCBI Taxonomy" id="49390"/>
    <lineage>
        <taxon>Eukaryota</taxon>
        <taxon>Viridiplantae</taxon>
        <taxon>Streptophyta</taxon>
        <taxon>Embryophyta</taxon>
        <taxon>Tracheophyta</taxon>
        <taxon>Spermatophyta</taxon>
        <taxon>Magnoliopsida</taxon>
        <taxon>eudicotyledons</taxon>
        <taxon>Gunneridae</taxon>
        <taxon>Pentapetalae</taxon>
        <taxon>asterids</taxon>
        <taxon>lamiids</taxon>
        <taxon>Gentianales</taxon>
        <taxon>Rubiaceae</taxon>
        <taxon>Ixoroideae</taxon>
        <taxon>Gardenieae complex</taxon>
        <taxon>Bertiereae - Coffeeae clade</taxon>
        <taxon>Coffeeae</taxon>
        <taxon>Coffea</taxon>
    </lineage>
</organism>
<dbReference type="PANTHER" id="PTHR48048:SF88">
    <property type="entry name" value="GLYCOSYLTRANSFERASE"/>
    <property type="match status" value="1"/>
</dbReference>
<dbReference type="SUPFAM" id="SSF53756">
    <property type="entry name" value="UDP-Glycosyltransferase/glycogen phosphorylase"/>
    <property type="match status" value="1"/>
</dbReference>
<proteinExistence type="predicted"/>
<dbReference type="EMBL" id="HG739270">
    <property type="protein sequence ID" value="CDP17875.1"/>
    <property type="molecule type" value="Genomic_DNA"/>
</dbReference>
<dbReference type="GO" id="GO:0035251">
    <property type="term" value="F:UDP-glucosyltransferase activity"/>
    <property type="evidence" value="ECO:0007669"/>
    <property type="project" value="InterPro"/>
</dbReference>
<dbReference type="Proteomes" id="UP000295252">
    <property type="component" value="Chromosome II"/>
</dbReference>
<keyword evidence="2" id="KW-1185">Reference proteome</keyword>
<name>A0A068VAK6_COFCA</name>